<evidence type="ECO:0000256" key="5">
    <source>
        <dbReference type="ARBA" id="ARBA00022821"/>
    </source>
</evidence>
<evidence type="ECO:0000256" key="3">
    <source>
        <dbReference type="ARBA" id="ARBA00022737"/>
    </source>
</evidence>
<evidence type="ECO:0000313" key="11">
    <source>
        <dbReference type="Proteomes" id="UP001459277"/>
    </source>
</evidence>
<dbReference type="Pfam" id="PF23598">
    <property type="entry name" value="LRR_14"/>
    <property type="match status" value="1"/>
</dbReference>
<evidence type="ECO:0000256" key="7">
    <source>
        <dbReference type="ARBA" id="ARBA00047304"/>
    </source>
</evidence>
<dbReference type="InterPro" id="IPR002182">
    <property type="entry name" value="NB-ARC"/>
</dbReference>
<dbReference type="PROSITE" id="PS50104">
    <property type="entry name" value="TIR"/>
    <property type="match status" value="1"/>
</dbReference>
<dbReference type="Gene3D" id="1.10.8.430">
    <property type="entry name" value="Helical domain of apoptotic protease-activating factors"/>
    <property type="match status" value="1"/>
</dbReference>
<dbReference type="GO" id="GO:0006952">
    <property type="term" value="P:defense response"/>
    <property type="evidence" value="ECO:0007669"/>
    <property type="project" value="UniProtKB-KW"/>
</dbReference>
<evidence type="ECO:0000313" key="10">
    <source>
        <dbReference type="EMBL" id="KAK9992862.1"/>
    </source>
</evidence>
<protein>
    <recommendedName>
        <fullName evidence="1">ADP-ribosyl cyclase/cyclic ADP-ribose hydrolase</fullName>
        <ecNumber evidence="1">3.2.2.6</ecNumber>
    </recommendedName>
</protein>
<keyword evidence="3" id="KW-0677">Repeat</keyword>
<dbReference type="InterPro" id="IPR055414">
    <property type="entry name" value="LRR_R13L4/SHOC2-like"/>
</dbReference>
<dbReference type="InterPro" id="IPR045344">
    <property type="entry name" value="C-JID"/>
</dbReference>
<comment type="catalytic activity">
    <reaction evidence="7">
        <text>NAD(+) + H2O = ADP-D-ribose + nicotinamide + H(+)</text>
        <dbReference type="Rhea" id="RHEA:16301"/>
        <dbReference type="ChEBI" id="CHEBI:15377"/>
        <dbReference type="ChEBI" id="CHEBI:15378"/>
        <dbReference type="ChEBI" id="CHEBI:17154"/>
        <dbReference type="ChEBI" id="CHEBI:57540"/>
        <dbReference type="ChEBI" id="CHEBI:57967"/>
        <dbReference type="EC" id="3.2.2.6"/>
    </reaction>
    <physiologicalReaction direction="left-to-right" evidence="7">
        <dbReference type="Rhea" id="RHEA:16302"/>
    </physiologicalReaction>
</comment>
<evidence type="ECO:0000259" key="9">
    <source>
        <dbReference type="PROSITE" id="PS50104"/>
    </source>
</evidence>
<evidence type="ECO:0000256" key="8">
    <source>
        <dbReference type="SAM" id="MobiDB-lite"/>
    </source>
</evidence>
<dbReference type="InterPro" id="IPR036390">
    <property type="entry name" value="WH_DNA-bd_sf"/>
</dbReference>
<accession>A0AAW2C451</accession>
<dbReference type="PRINTS" id="PR00364">
    <property type="entry name" value="DISEASERSIST"/>
</dbReference>
<feature type="compositionally biased region" description="Low complexity" evidence="8">
    <location>
        <begin position="1"/>
        <end position="22"/>
    </location>
</feature>
<dbReference type="GO" id="GO:0007165">
    <property type="term" value="P:signal transduction"/>
    <property type="evidence" value="ECO:0007669"/>
    <property type="project" value="InterPro"/>
</dbReference>
<dbReference type="SUPFAM" id="SSF46785">
    <property type="entry name" value="Winged helix' DNA-binding domain"/>
    <property type="match status" value="1"/>
</dbReference>
<dbReference type="GO" id="GO:0061809">
    <property type="term" value="F:NAD+ nucleosidase activity, cyclic ADP-ribose generating"/>
    <property type="evidence" value="ECO:0007669"/>
    <property type="project" value="UniProtKB-EC"/>
</dbReference>
<evidence type="ECO:0000256" key="4">
    <source>
        <dbReference type="ARBA" id="ARBA00022801"/>
    </source>
</evidence>
<dbReference type="SUPFAM" id="SSF52540">
    <property type="entry name" value="P-loop containing nucleoside triphosphate hydrolases"/>
    <property type="match status" value="1"/>
</dbReference>
<organism evidence="10 11">
    <name type="scientific">Lithocarpus litseifolius</name>
    <dbReference type="NCBI Taxonomy" id="425828"/>
    <lineage>
        <taxon>Eukaryota</taxon>
        <taxon>Viridiplantae</taxon>
        <taxon>Streptophyta</taxon>
        <taxon>Embryophyta</taxon>
        <taxon>Tracheophyta</taxon>
        <taxon>Spermatophyta</taxon>
        <taxon>Magnoliopsida</taxon>
        <taxon>eudicotyledons</taxon>
        <taxon>Gunneridae</taxon>
        <taxon>Pentapetalae</taxon>
        <taxon>rosids</taxon>
        <taxon>fabids</taxon>
        <taxon>Fagales</taxon>
        <taxon>Fagaceae</taxon>
        <taxon>Lithocarpus</taxon>
    </lineage>
</organism>
<keyword evidence="4" id="KW-0378">Hydrolase</keyword>
<dbReference type="PANTHER" id="PTHR11017">
    <property type="entry name" value="LEUCINE-RICH REPEAT-CONTAINING PROTEIN"/>
    <property type="match status" value="1"/>
</dbReference>
<dbReference type="PANTHER" id="PTHR11017:SF559">
    <property type="entry name" value="DISEASE RESISTANCE PROTEIN CHL1"/>
    <property type="match status" value="1"/>
</dbReference>
<dbReference type="Gene3D" id="3.40.50.10140">
    <property type="entry name" value="Toll/interleukin-1 receptor homology (TIR) domain"/>
    <property type="match status" value="1"/>
</dbReference>
<dbReference type="InterPro" id="IPR042197">
    <property type="entry name" value="Apaf_helical"/>
</dbReference>
<evidence type="ECO:0000256" key="6">
    <source>
        <dbReference type="ARBA" id="ARBA00023027"/>
    </source>
</evidence>
<dbReference type="InterPro" id="IPR003591">
    <property type="entry name" value="Leu-rich_rpt_typical-subtyp"/>
</dbReference>
<evidence type="ECO:0000256" key="1">
    <source>
        <dbReference type="ARBA" id="ARBA00011982"/>
    </source>
</evidence>
<dbReference type="Proteomes" id="UP001459277">
    <property type="component" value="Unassembled WGS sequence"/>
</dbReference>
<name>A0AAW2C451_9ROSI</name>
<reference evidence="10 11" key="1">
    <citation type="submission" date="2024-01" db="EMBL/GenBank/DDBJ databases">
        <title>A telomere-to-telomere, gap-free genome of sweet tea (Lithocarpus litseifolius).</title>
        <authorList>
            <person name="Zhou J."/>
        </authorList>
    </citation>
    <scope>NUCLEOTIDE SEQUENCE [LARGE SCALE GENOMIC DNA]</scope>
    <source>
        <strain evidence="10">Zhou-2022a</strain>
        <tissue evidence="10">Leaf</tissue>
    </source>
</reference>
<dbReference type="Gene3D" id="3.40.50.300">
    <property type="entry name" value="P-loop containing nucleotide triphosphate hydrolases"/>
    <property type="match status" value="1"/>
</dbReference>
<evidence type="ECO:0000256" key="2">
    <source>
        <dbReference type="ARBA" id="ARBA00022614"/>
    </source>
</evidence>
<keyword evidence="5" id="KW-0611">Plant defense</keyword>
<dbReference type="InterPro" id="IPR000157">
    <property type="entry name" value="TIR_dom"/>
</dbReference>
<dbReference type="FunFam" id="1.10.8.430:FF:000002">
    <property type="entry name" value="Disease resistance protein (TIR-NBS-LRR class)"/>
    <property type="match status" value="1"/>
</dbReference>
<feature type="region of interest" description="Disordered" evidence="8">
    <location>
        <begin position="1"/>
        <end position="23"/>
    </location>
</feature>
<dbReference type="SMART" id="SM00369">
    <property type="entry name" value="LRR_TYP"/>
    <property type="match status" value="4"/>
</dbReference>
<dbReference type="Pfam" id="PF23282">
    <property type="entry name" value="WHD_ROQ1"/>
    <property type="match status" value="1"/>
</dbReference>
<proteinExistence type="predicted"/>
<sequence length="1197" mass="135544">MATQATSSSPPSTSSLSSSSSSCPRWKYDVFLSFCGVDTRMNFTDHLYTALKQKGIITFRDDEKLERGKYISVELLKAIEESKYAIVVLSTNYAFSKWCLIELAKIVECMKKTKLTVLPVFYHVDPSNVRNQKDTLTEAFTKHEKDTKVNTEDVQAWKAALKDVGHISGWHVHDRHESIAIQEILKKITGDLNLISQNIVFKDLVGIESRMKEMLNLYLDEGFGGVRFVGICGMGGMGKTSIAQEIFKRISSNFEATCFIANVREETNNQHIVSLQKQLLCKILMESEINIWNVSEGISAIGNRLCNKKVLIVLDDVDGEEQLEALAGKHDWFGLGSRIIVTSRDRHLLKRHVDDVYTIKGLNDDEALELFSRRAFKDPHPKENFAKLSKDFVKCASGLPLALNVLGNSLFDKTMDEWKSALDKLKIEPDGNIMKILQLSFDGLMDTEKELFLDIACFFKGEEKDFIRDILESFGYHPDCNIRVLMDKSLITIEENGILWMHDLLQKLGQEIVRRKSPKEPGERSRLWIYKDVLHVLQKNTGTEVVEGIMLDIYIQREEHLNYEVFSKMKNLRLLKINFVQPQHGLIRGNVQRPKSLSYLSDELRIIEWHGYPFKSMPTSFQPSKLFELRMCCSRIKHLWKGIMNLDELRLIDLSDSQNLIEMPDLSGAPKLKQLILQHCISLSKIHESLGDLKCLIRLDLNGCKCLKSLPPKINLESLEIFILSGCSRLKKFPEAVENMPSLLELYLNGTTIKELPLSVEHLAGLTKLDLTDCKNLSRLPNVCCCLMSLKILTLSGCSKLNELPENLGNIKGLEELDVSETAITELPSSFVLLKNLKVLSLRGCEGLSSISSNKLISLPLMRKRRVDPMGMLGRSLSDLWSLTKLNLSYCNLQAIPDGLGCLSSLTYLDLRGNNFVCLPESTTQLSNMKNLYLCGCTHLQSLPELPLNIGYIDADGCTSLEIFPLTPENGPHRLLCLLNCVKLINNEDHDDIILRTLRHRIQFEGDQPIYHIIIPGREIPKWFSHQSVGTSVNLQVPLDKLKGVAVCAVFVLRQHHPLHQLHSGDENSEGYIFTHKLRFHLKANGDESRSMFIGFPFSEQFGKIESYHLHLGYVPYKSFDQKLKENWSQVDANGLGQIEIGFEGDGPGLEVTKCGARWVYEQDIEDLNQTMSGCSSCSITPYEDDLEDSAKDTKTE</sequence>
<dbReference type="EC" id="3.2.2.6" evidence="1"/>
<dbReference type="AlphaFoldDB" id="A0AAW2C451"/>
<dbReference type="Pfam" id="PF01582">
    <property type="entry name" value="TIR"/>
    <property type="match status" value="1"/>
</dbReference>
<dbReference type="SMART" id="SM00255">
    <property type="entry name" value="TIR"/>
    <property type="match status" value="1"/>
</dbReference>
<dbReference type="Pfam" id="PF20160">
    <property type="entry name" value="C-JID"/>
    <property type="match status" value="1"/>
</dbReference>
<gene>
    <name evidence="10" type="ORF">SO802_022565</name>
</gene>
<dbReference type="InterPro" id="IPR035897">
    <property type="entry name" value="Toll_tir_struct_dom_sf"/>
</dbReference>
<dbReference type="Pfam" id="PF00931">
    <property type="entry name" value="NB-ARC"/>
    <property type="match status" value="1"/>
</dbReference>
<dbReference type="GO" id="GO:0051707">
    <property type="term" value="P:response to other organism"/>
    <property type="evidence" value="ECO:0007669"/>
    <property type="project" value="UniProtKB-ARBA"/>
</dbReference>
<dbReference type="Gene3D" id="3.80.10.10">
    <property type="entry name" value="Ribonuclease Inhibitor"/>
    <property type="match status" value="3"/>
</dbReference>
<dbReference type="GO" id="GO:0043531">
    <property type="term" value="F:ADP binding"/>
    <property type="evidence" value="ECO:0007669"/>
    <property type="project" value="InterPro"/>
</dbReference>
<dbReference type="InterPro" id="IPR044974">
    <property type="entry name" value="Disease_R_plants"/>
</dbReference>
<keyword evidence="11" id="KW-1185">Reference proteome</keyword>
<dbReference type="FunFam" id="3.40.50.10140:FF:000007">
    <property type="entry name" value="Disease resistance protein (TIR-NBS-LRR class)"/>
    <property type="match status" value="1"/>
</dbReference>
<dbReference type="EMBL" id="JAZDWU010000008">
    <property type="protein sequence ID" value="KAK9992862.1"/>
    <property type="molecule type" value="Genomic_DNA"/>
</dbReference>
<dbReference type="SUPFAM" id="SSF52200">
    <property type="entry name" value="Toll/Interleukin receptor TIR domain"/>
    <property type="match status" value="1"/>
</dbReference>
<comment type="caution">
    <text evidence="10">The sequence shown here is derived from an EMBL/GenBank/DDBJ whole genome shotgun (WGS) entry which is preliminary data.</text>
</comment>
<dbReference type="InterPro" id="IPR058192">
    <property type="entry name" value="WHD_ROQ1-like"/>
</dbReference>
<dbReference type="InterPro" id="IPR027417">
    <property type="entry name" value="P-loop_NTPase"/>
</dbReference>
<dbReference type="SUPFAM" id="SSF52058">
    <property type="entry name" value="L domain-like"/>
    <property type="match status" value="2"/>
</dbReference>
<feature type="domain" description="TIR" evidence="9">
    <location>
        <begin position="26"/>
        <end position="192"/>
    </location>
</feature>
<dbReference type="InterPro" id="IPR032675">
    <property type="entry name" value="LRR_dom_sf"/>
</dbReference>
<keyword evidence="2" id="KW-0433">Leucine-rich repeat</keyword>
<keyword evidence="6" id="KW-0520">NAD</keyword>